<dbReference type="GO" id="GO:0004585">
    <property type="term" value="F:ornithine carbamoyltransferase activity"/>
    <property type="evidence" value="ECO:0007669"/>
    <property type="project" value="UniProtKB-UniRule"/>
</dbReference>
<comment type="similarity">
    <text evidence="2 6">Belongs to the aspartate/ornithine carbamoyltransferase superfamily. OTCase family.</text>
</comment>
<comment type="caution">
    <text evidence="9">The sequence shown here is derived from an EMBL/GenBank/DDBJ whole genome shotgun (WGS) entry which is preliminary data.</text>
</comment>
<dbReference type="GO" id="GO:0042450">
    <property type="term" value="P:L-arginine biosynthetic process via ornithine"/>
    <property type="evidence" value="ECO:0007669"/>
    <property type="project" value="UniProtKB-UniRule"/>
</dbReference>
<evidence type="ECO:0000259" key="7">
    <source>
        <dbReference type="Pfam" id="PF00185"/>
    </source>
</evidence>
<feature type="domain" description="Aspartate/ornithine carbamoyltransferase Asp/Orn-binding" evidence="7">
    <location>
        <begin position="152"/>
        <end position="302"/>
    </location>
</feature>
<dbReference type="Pfam" id="PF00185">
    <property type="entry name" value="OTCace"/>
    <property type="match status" value="1"/>
</dbReference>
<dbReference type="AlphaFoldDB" id="A0A2H0YM77"/>
<feature type="binding site" evidence="6">
    <location>
        <begin position="131"/>
        <end position="134"/>
    </location>
    <ligand>
        <name>carbamoyl phosphate</name>
        <dbReference type="ChEBI" id="CHEBI:58228"/>
    </ligand>
</feature>
<dbReference type="PANTHER" id="PTHR45753:SF3">
    <property type="entry name" value="ORNITHINE TRANSCARBAMYLASE, MITOCHONDRIAL"/>
    <property type="match status" value="1"/>
</dbReference>
<dbReference type="Pfam" id="PF02729">
    <property type="entry name" value="OTCace_N"/>
    <property type="match status" value="1"/>
</dbReference>
<dbReference type="PANTHER" id="PTHR45753">
    <property type="entry name" value="ORNITHINE CARBAMOYLTRANSFERASE, MITOCHONDRIAL"/>
    <property type="match status" value="1"/>
</dbReference>
<dbReference type="GO" id="GO:0016597">
    <property type="term" value="F:amino acid binding"/>
    <property type="evidence" value="ECO:0007669"/>
    <property type="project" value="InterPro"/>
</dbReference>
<evidence type="ECO:0000313" key="9">
    <source>
        <dbReference type="EMBL" id="PIS39598.1"/>
    </source>
</evidence>
<dbReference type="NCBIfam" id="NF001986">
    <property type="entry name" value="PRK00779.1"/>
    <property type="match status" value="1"/>
</dbReference>
<dbReference type="HAMAP" id="MF_01109">
    <property type="entry name" value="OTCase"/>
    <property type="match status" value="1"/>
</dbReference>
<dbReference type="PRINTS" id="PR00102">
    <property type="entry name" value="OTCASE"/>
</dbReference>
<dbReference type="SUPFAM" id="SSF53671">
    <property type="entry name" value="Aspartate/ornithine carbamoyltransferase"/>
    <property type="match status" value="1"/>
</dbReference>
<dbReference type="EC" id="2.1.3.3" evidence="3 6"/>
<feature type="binding site" evidence="6">
    <location>
        <begin position="265"/>
        <end position="266"/>
    </location>
    <ligand>
        <name>carbamoyl phosphate</name>
        <dbReference type="ChEBI" id="CHEBI:58228"/>
    </ligand>
</feature>
<dbReference type="PRINTS" id="PR00100">
    <property type="entry name" value="AOTCASE"/>
</dbReference>
<evidence type="ECO:0000259" key="8">
    <source>
        <dbReference type="Pfam" id="PF02729"/>
    </source>
</evidence>
<dbReference type="InterPro" id="IPR006132">
    <property type="entry name" value="Asp/Orn_carbamoyltranf_P-bd"/>
</dbReference>
<dbReference type="EMBL" id="PEYD01000020">
    <property type="protein sequence ID" value="PIS39598.1"/>
    <property type="molecule type" value="Genomic_DNA"/>
</dbReference>
<name>A0A2H0YM77_9BACT</name>
<dbReference type="GO" id="GO:0005737">
    <property type="term" value="C:cytoplasm"/>
    <property type="evidence" value="ECO:0007669"/>
    <property type="project" value="UniProtKB-SubCell"/>
</dbReference>
<dbReference type="PROSITE" id="PS00097">
    <property type="entry name" value="CARBAMOYLTRANSFERASE"/>
    <property type="match status" value="1"/>
</dbReference>
<dbReference type="InterPro" id="IPR024904">
    <property type="entry name" value="OTCase_ArgI"/>
</dbReference>
<protein>
    <recommendedName>
        <fullName evidence="3 6">Ornithine carbamoyltransferase</fullName>
        <shortName evidence="6">OTCase</shortName>
        <ecNumber evidence="3 6">2.1.3.3</ecNumber>
    </recommendedName>
</protein>
<dbReference type="GO" id="GO:0019240">
    <property type="term" value="P:citrulline biosynthetic process"/>
    <property type="evidence" value="ECO:0007669"/>
    <property type="project" value="TreeGrafter"/>
</dbReference>
<organism evidence="9 10">
    <name type="scientific">Candidatus Nealsonbacteria bacterium CG08_land_8_20_14_0_20_38_20</name>
    <dbReference type="NCBI Taxonomy" id="1974705"/>
    <lineage>
        <taxon>Bacteria</taxon>
        <taxon>Candidatus Nealsoniibacteriota</taxon>
    </lineage>
</organism>
<evidence type="ECO:0000256" key="1">
    <source>
        <dbReference type="ARBA" id="ARBA00004975"/>
    </source>
</evidence>
<feature type="binding site" evidence="6">
    <location>
        <position position="80"/>
    </location>
    <ligand>
        <name>carbamoyl phosphate</name>
        <dbReference type="ChEBI" id="CHEBI:58228"/>
    </ligand>
</feature>
<feature type="binding site" evidence="6">
    <location>
        <begin position="229"/>
        <end position="230"/>
    </location>
    <ligand>
        <name>L-ornithine</name>
        <dbReference type="ChEBI" id="CHEBI:46911"/>
    </ligand>
</feature>
<evidence type="ECO:0000256" key="3">
    <source>
        <dbReference type="ARBA" id="ARBA00013007"/>
    </source>
</evidence>
<evidence type="ECO:0000256" key="4">
    <source>
        <dbReference type="ARBA" id="ARBA00022679"/>
    </source>
</evidence>
<dbReference type="InterPro" id="IPR006130">
    <property type="entry name" value="Asp/Orn_carbamoylTrfase"/>
</dbReference>
<accession>A0A2H0YM77</accession>
<comment type="catalytic activity">
    <reaction evidence="5 6">
        <text>carbamoyl phosphate + L-ornithine = L-citrulline + phosphate + H(+)</text>
        <dbReference type="Rhea" id="RHEA:19513"/>
        <dbReference type="ChEBI" id="CHEBI:15378"/>
        <dbReference type="ChEBI" id="CHEBI:43474"/>
        <dbReference type="ChEBI" id="CHEBI:46911"/>
        <dbReference type="ChEBI" id="CHEBI:57743"/>
        <dbReference type="ChEBI" id="CHEBI:58228"/>
        <dbReference type="EC" id="2.1.3.3"/>
    </reaction>
</comment>
<evidence type="ECO:0000256" key="6">
    <source>
        <dbReference type="HAMAP-Rule" id="MF_01109"/>
    </source>
</evidence>
<evidence type="ECO:0000256" key="5">
    <source>
        <dbReference type="ARBA" id="ARBA00048772"/>
    </source>
</evidence>
<feature type="binding site" evidence="6">
    <location>
        <position position="225"/>
    </location>
    <ligand>
        <name>L-ornithine</name>
        <dbReference type="ChEBI" id="CHEBI:46911"/>
    </ligand>
</feature>
<dbReference type="Gene3D" id="3.40.50.1370">
    <property type="entry name" value="Aspartate/ornithine carbamoyltransferase"/>
    <property type="match status" value="2"/>
</dbReference>
<keyword evidence="6" id="KW-0963">Cytoplasm</keyword>
<keyword evidence="4 6" id="KW-0808">Transferase</keyword>
<evidence type="ECO:0000313" key="10">
    <source>
        <dbReference type="Proteomes" id="UP000230088"/>
    </source>
</evidence>
<proteinExistence type="inferred from homology"/>
<comment type="subcellular location">
    <subcellularLocation>
        <location evidence="6">Cytoplasm</location>
    </subcellularLocation>
</comment>
<feature type="domain" description="Aspartate/ornithine carbamoyltransferase carbamoyl-P binding" evidence="8">
    <location>
        <begin position="7"/>
        <end position="144"/>
    </location>
</feature>
<sequence>MGKKVRYLLSDFDFNKEEVLGILNSAQEIKKNPEKFFDALKNKTLVMLFEKTSTRTRISFEAAMTQLGGHAIYWESRTSQIAKGEPLSDIGKVVSRYCQAIMARMYRQQDLEEIAKVATVPVINGLTDVFHPCQCLGDLLTVKEKLGDLKGTVAFFGDCGFNIGHSTMITFSKIRMNVNLVCPKKKKYQPNPEILKRAKKEAEGKIKIIHEPLEGIKNADVVMTDTWVSMGQEKESKPRIKDLRPYQVNSELMKKANKGAIFMHCLPAYRGYEMTKEVIDGPQSVVFDQAENRLHIQKAILLKLMKYGKRGINFFDK</sequence>
<dbReference type="Proteomes" id="UP000230088">
    <property type="component" value="Unassembled WGS sequence"/>
</dbReference>
<dbReference type="NCBIfam" id="TIGR00658">
    <property type="entry name" value="orni_carb_tr"/>
    <property type="match status" value="1"/>
</dbReference>
<feature type="binding site" evidence="6">
    <location>
        <begin position="53"/>
        <end position="56"/>
    </location>
    <ligand>
        <name>carbamoyl phosphate</name>
        <dbReference type="ChEBI" id="CHEBI:58228"/>
    </ligand>
</feature>
<feature type="binding site" evidence="6">
    <location>
        <position position="293"/>
    </location>
    <ligand>
        <name>carbamoyl phosphate</name>
        <dbReference type="ChEBI" id="CHEBI:58228"/>
    </ligand>
</feature>
<dbReference type="InterPro" id="IPR006131">
    <property type="entry name" value="Asp_carbamoyltransf_Asp/Orn-bd"/>
</dbReference>
<feature type="binding site" evidence="6">
    <location>
        <position position="104"/>
    </location>
    <ligand>
        <name>carbamoyl phosphate</name>
        <dbReference type="ChEBI" id="CHEBI:58228"/>
    </ligand>
</feature>
<dbReference type="InterPro" id="IPR036901">
    <property type="entry name" value="Asp/Orn_carbamoylTrfase_sf"/>
</dbReference>
<gene>
    <name evidence="9" type="primary">argF</name>
    <name evidence="9" type="ORF">COT33_01090</name>
</gene>
<evidence type="ECO:0000256" key="2">
    <source>
        <dbReference type="ARBA" id="ARBA00007805"/>
    </source>
</evidence>
<dbReference type="InterPro" id="IPR002292">
    <property type="entry name" value="Orn/put_carbamltrans"/>
</dbReference>
<comment type="pathway">
    <text evidence="1">Amino-acid biosynthesis; L-arginine biosynthesis; L-arginine from L-ornithine and carbamoyl phosphate: step 1/3.</text>
</comment>
<feature type="binding site" evidence="6">
    <location>
        <position position="162"/>
    </location>
    <ligand>
        <name>L-ornithine</name>
        <dbReference type="ChEBI" id="CHEBI:46911"/>
    </ligand>
</feature>
<dbReference type="FunFam" id="3.40.50.1370:FF:000008">
    <property type="entry name" value="Ornithine carbamoyltransferase"/>
    <property type="match status" value="1"/>
</dbReference>
<reference evidence="10" key="1">
    <citation type="submission" date="2017-09" db="EMBL/GenBank/DDBJ databases">
        <title>Depth-based differentiation of microbial function through sediment-hosted aquifers and enrichment of novel symbionts in the deep terrestrial subsurface.</title>
        <authorList>
            <person name="Probst A.J."/>
            <person name="Ladd B."/>
            <person name="Jarett J.K."/>
            <person name="Geller-Mcgrath D.E."/>
            <person name="Sieber C.M.K."/>
            <person name="Emerson J.B."/>
            <person name="Anantharaman K."/>
            <person name="Thomas B.C."/>
            <person name="Malmstrom R."/>
            <person name="Stieglmeier M."/>
            <person name="Klingl A."/>
            <person name="Woyke T."/>
            <person name="Ryan C.M."/>
            <person name="Banfield J.F."/>
        </authorList>
    </citation>
    <scope>NUCLEOTIDE SEQUENCE [LARGE SCALE GENOMIC DNA]</scope>
</reference>